<dbReference type="RefSeq" id="XP_017778628.1">
    <property type="nucleotide sequence ID" value="XM_017923139.1"/>
</dbReference>
<feature type="compositionally biased region" description="Polar residues" evidence="1">
    <location>
        <begin position="103"/>
        <end position="119"/>
    </location>
</feature>
<organism evidence="2 3">
    <name type="scientific">Nicrophorus vespilloides</name>
    <name type="common">Boreal carrion beetle</name>
    <dbReference type="NCBI Taxonomy" id="110193"/>
    <lineage>
        <taxon>Eukaryota</taxon>
        <taxon>Metazoa</taxon>
        <taxon>Ecdysozoa</taxon>
        <taxon>Arthropoda</taxon>
        <taxon>Hexapoda</taxon>
        <taxon>Insecta</taxon>
        <taxon>Pterygota</taxon>
        <taxon>Neoptera</taxon>
        <taxon>Endopterygota</taxon>
        <taxon>Coleoptera</taxon>
        <taxon>Polyphaga</taxon>
        <taxon>Staphyliniformia</taxon>
        <taxon>Silphidae</taxon>
        <taxon>Nicrophorinae</taxon>
        <taxon>Nicrophorus</taxon>
    </lineage>
</organism>
<feature type="region of interest" description="Disordered" evidence="1">
    <location>
        <begin position="90"/>
        <end position="126"/>
    </location>
</feature>
<evidence type="ECO:0000256" key="1">
    <source>
        <dbReference type="SAM" id="MobiDB-lite"/>
    </source>
</evidence>
<reference evidence="3" key="1">
    <citation type="submission" date="2025-08" db="UniProtKB">
        <authorList>
            <consortium name="RefSeq"/>
        </authorList>
    </citation>
    <scope>IDENTIFICATION</scope>
    <source>
        <tissue evidence="3">Whole Larva</tissue>
    </source>
</reference>
<keyword evidence="2" id="KW-1185">Reference proteome</keyword>
<feature type="non-terminal residue" evidence="3">
    <location>
        <position position="1"/>
    </location>
</feature>
<gene>
    <name evidence="3" type="primary">LOC108564186</name>
</gene>
<evidence type="ECO:0000313" key="2">
    <source>
        <dbReference type="Proteomes" id="UP000695000"/>
    </source>
</evidence>
<accession>A0ABM1MVM8</accession>
<proteinExistence type="predicted"/>
<dbReference type="Proteomes" id="UP000695000">
    <property type="component" value="Unplaced"/>
</dbReference>
<dbReference type="GeneID" id="108564186"/>
<protein>
    <submittedName>
        <fullName evidence="3">Uncharacterized protein LOC108564186</fullName>
    </submittedName>
</protein>
<feature type="non-terminal residue" evidence="3">
    <location>
        <position position="141"/>
    </location>
</feature>
<sequence length="141" mass="15222">IYRKDPCEFCLCLDGEMFCWWQDCPPAAEGPCKDRGPFTPCQIKSAVSKPMPPKVETAKPTTKSSESIASTLLLSTQSSKRLEAVVPAVSSTEMAQTDERASSQEPTAKTTMMNGNTPNPMDGTTDVIIATDDAPKICTVM</sequence>
<name>A0ABM1MVM8_NICVS</name>
<evidence type="ECO:0000313" key="3">
    <source>
        <dbReference type="RefSeq" id="XP_017778628.1"/>
    </source>
</evidence>